<gene>
    <name evidence="2" type="ORF">RD792_001965</name>
</gene>
<proteinExistence type="predicted"/>
<protein>
    <submittedName>
        <fullName evidence="2">Uncharacterized protein</fullName>
    </submittedName>
</protein>
<reference evidence="2 3" key="1">
    <citation type="journal article" date="2023" name="bioRxiv">
        <title>Genome report: Whole genome sequence and annotation of Penstemon davidsonii.</title>
        <authorList>
            <person name="Ostevik K.L."/>
            <person name="Alabady M."/>
            <person name="Zhang M."/>
            <person name="Rausher M.D."/>
        </authorList>
    </citation>
    <scope>NUCLEOTIDE SEQUENCE [LARGE SCALE GENOMIC DNA]</scope>
    <source>
        <strain evidence="2">DNT005</strain>
        <tissue evidence="2">Whole leaf</tissue>
    </source>
</reference>
<dbReference type="Proteomes" id="UP001291926">
    <property type="component" value="Unassembled WGS sequence"/>
</dbReference>
<dbReference type="EMBL" id="JAYDYQ010001087">
    <property type="protein sequence ID" value="KAK4491232.1"/>
    <property type="molecule type" value="Genomic_DNA"/>
</dbReference>
<comment type="caution">
    <text evidence="2">The sequence shown here is derived from an EMBL/GenBank/DDBJ whole genome shotgun (WGS) entry which is preliminary data.</text>
</comment>
<evidence type="ECO:0000313" key="2">
    <source>
        <dbReference type="EMBL" id="KAK4491232.1"/>
    </source>
</evidence>
<accession>A0ABR0DPS1</accession>
<name>A0ABR0DPS1_9LAMI</name>
<feature type="compositionally biased region" description="Basic residues" evidence="1">
    <location>
        <begin position="145"/>
        <end position="154"/>
    </location>
</feature>
<organism evidence="2 3">
    <name type="scientific">Penstemon davidsonii</name>
    <dbReference type="NCBI Taxonomy" id="160366"/>
    <lineage>
        <taxon>Eukaryota</taxon>
        <taxon>Viridiplantae</taxon>
        <taxon>Streptophyta</taxon>
        <taxon>Embryophyta</taxon>
        <taxon>Tracheophyta</taxon>
        <taxon>Spermatophyta</taxon>
        <taxon>Magnoliopsida</taxon>
        <taxon>eudicotyledons</taxon>
        <taxon>Gunneridae</taxon>
        <taxon>Pentapetalae</taxon>
        <taxon>asterids</taxon>
        <taxon>lamiids</taxon>
        <taxon>Lamiales</taxon>
        <taxon>Plantaginaceae</taxon>
        <taxon>Cheloneae</taxon>
        <taxon>Penstemon</taxon>
    </lineage>
</organism>
<feature type="region of interest" description="Disordered" evidence="1">
    <location>
        <begin position="82"/>
        <end position="154"/>
    </location>
</feature>
<keyword evidence="3" id="KW-1185">Reference proteome</keyword>
<evidence type="ECO:0000313" key="3">
    <source>
        <dbReference type="Proteomes" id="UP001291926"/>
    </source>
</evidence>
<evidence type="ECO:0000256" key="1">
    <source>
        <dbReference type="SAM" id="MobiDB-lite"/>
    </source>
</evidence>
<sequence length="154" mass="17212">MSINVATRALYISLNICITINHWIDEAVVHFVSQVNLKPKVPTRAVCAEHLELRKEILTLLNLQKQVVINHILQYKEAEGTSYRDASYTEPPGTPTKRSVRAADLDQTFTPDSLGFGGERSGKREQKRKGPGRLSEAPSSPAQSKRPRKFKASD</sequence>